<gene>
    <name evidence="1" type="ORF">E2A64_08890</name>
</gene>
<dbReference type="EMBL" id="SMSI01000001">
    <property type="protein sequence ID" value="TDH39173.1"/>
    <property type="molecule type" value="Genomic_DNA"/>
</dbReference>
<organism evidence="1 2">
    <name type="scientific">Pseudohoeflea suaedae</name>
    <dbReference type="NCBI Taxonomy" id="877384"/>
    <lineage>
        <taxon>Bacteria</taxon>
        <taxon>Pseudomonadati</taxon>
        <taxon>Pseudomonadota</taxon>
        <taxon>Alphaproteobacteria</taxon>
        <taxon>Hyphomicrobiales</taxon>
        <taxon>Rhizobiaceae</taxon>
        <taxon>Pseudohoeflea</taxon>
    </lineage>
</organism>
<evidence type="ECO:0000313" key="1">
    <source>
        <dbReference type="EMBL" id="TDH39173.1"/>
    </source>
</evidence>
<keyword evidence="2" id="KW-1185">Reference proteome</keyword>
<name>A0A4R5PQJ9_9HYPH</name>
<dbReference type="AlphaFoldDB" id="A0A4R5PQJ9"/>
<protein>
    <submittedName>
        <fullName evidence="1">Uncharacterized protein</fullName>
    </submittedName>
</protein>
<reference evidence="1 2" key="1">
    <citation type="journal article" date="2013" name="Int. J. Syst. Evol. Microbiol.">
        <title>Hoeflea suaedae sp. nov., an endophytic bacterium isolated from the root of the halophyte Suaeda maritima.</title>
        <authorList>
            <person name="Chung E.J."/>
            <person name="Park J.A."/>
            <person name="Pramanik P."/>
            <person name="Bibi F."/>
            <person name="Jeon C.O."/>
            <person name="Chung Y.R."/>
        </authorList>
    </citation>
    <scope>NUCLEOTIDE SEQUENCE [LARGE SCALE GENOMIC DNA]</scope>
    <source>
        <strain evidence="1 2">YC6898</strain>
    </source>
</reference>
<comment type="caution">
    <text evidence="1">The sequence shown here is derived from an EMBL/GenBank/DDBJ whole genome shotgun (WGS) entry which is preliminary data.</text>
</comment>
<dbReference type="Proteomes" id="UP000295131">
    <property type="component" value="Unassembled WGS sequence"/>
</dbReference>
<proteinExistence type="predicted"/>
<accession>A0A4R5PQJ9</accession>
<evidence type="ECO:0000313" key="2">
    <source>
        <dbReference type="Proteomes" id="UP000295131"/>
    </source>
</evidence>
<sequence length="176" mass="18912">MFASAYILTVLACSPGGMVCRPTATQAEFASLDDCRAAITRVEDTVRRTFPSDTRFTIKGGCTESRQTEVSGVAWAVSPTGEMFTSFDRLPAGSGVAMASGWTGDIIDTTATASIEEDRKAEKTLETASADDDGFDTDRLLDRKPIIRGERPDGNFRQTVSLFNGGQPVLIETASR</sequence>
<dbReference type="RefSeq" id="WP_133284004.1">
    <property type="nucleotide sequence ID" value="NZ_SMSI01000001.1"/>
</dbReference>
<dbReference type="OrthoDB" id="7907327at2"/>